<evidence type="ECO:0000256" key="3">
    <source>
        <dbReference type="PROSITE-ProRule" id="PRU10141"/>
    </source>
</evidence>
<name>A0A371DFW3_9APHY</name>
<dbReference type="SMART" id="SM00220">
    <property type="entry name" value="S_TKc"/>
    <property type="match status" value="1"/>
</dbReference>
<dbReference type="InterPro" id="IPR011009">
    <property type="entry name" value="Kinase-like_dom_sf"/>
</dbReference>
<accession>A0A371DFW3</accession>
<protein>
    <submittedName>
        <fullName evidence="6">Kinase-like protein</fullName>
    </submittedName>
</protein>
<reference evidence="6 7" key="1">
    <citation type="journal article" date="2018" name="Biotechnol. Biofuels">
        <title>Integrative visual omics of the white-rot fungus Polyporus brumalis exposes the biotechnological potential of its oxidative enzymes for delignifying raw plant biomass.</title>
        <authorList>
            <person name="Miyauchi S."/>
            <person name="Rancon A."/>
            <person name="Drula E."/>
            <person name="Hage H."/>
            <person name="Chaduli D."/>
            <person name="Favel A."/>
            <person name="Grisel S."/>
            <person name="Henrissat B."/>
            <person name="Herpoel-Gimbert I."/>
            <person name="Ruiz-Duenas F.J."/>
            <person name="Chevret D."/>
            <person name="Hainaut M."/>
            <person name="Lin J."/>
            <person name="Wang M."/>
            <person name="Pangilinan J."/>
            <person name="Lipzen A."/>
            <person name="Lesage-Meessen L."/>
            <person name="Navarro D."/>
            <person name="Riley R."/>
            <person name="Grigoriev I.V."/>
            <person name="Zhou S."/>
            <person name="Raouche S."/>
            <person name="Rosso M.N."/>
        </authorList>
    </citation>
    <scope>NUCLEOTIDE SEQUENCE [LARGE SCALE GENOMIC DNA]</scope>
    <source>
        <strain evidence="6 7">BRFM 1820</strain>
    </source>
</reference>
<dbReference type="Pfam" id="PF00069">
    <property type="entry name" value="Pkinase"/>
    <property type="match status" value="1"/>
</dbReference>
<organism evidence="6 7">
    <name type="scientific">Lentinus brumalis</name>
    <dbReference type="NCBI Taxonomy" id="2498619"/>
    <lineage>
        <taxon>Eukaryota</taxon>
        <taxon>Fungi</taxon>
        <taxon>Dikarya</taxon>
        <taxon>Basidiomycota</taxon>
        <taxon>Agaricomycotina</taxon>
        <taxon>Agaricomycetes</taxon>
        <taxon>Polyporales</taxon>
        <taxon>Polyporaceae</taxon>
        <taxon>Lentinus</taxon>
    </lineage>
</organism>
<feature type="region of interest" description="Disordered" evidence="4">
    <location>
        <begin position="349"/>
        <end position="415"/>
    </location>
</feature>
<dbReference type="STRING" id="139420.A0A371DFW3"/>
<dbReference type="SUPFAM" id="SSF56112">
    <property type="entry name" value="Protein kinase-like (PK-like)"/>
    <property type="match status" value="1"/>
</dbReference>
<dbReference type="EMBL" id="KZ857395">
    <property type="protein sequence ID" value="RDX51403.1"/>
    <property type="molecule type" value="Genomic_DNA"/>
</dbReference>
<dbReference type="InterPro" id="IPR000719">
    <property type="entry name" value="Prot_kinase_dom"/>
</dbReference>
<keyword evidence="7" id="KW-1185">Reference proteome</keyword>
<evidence type="ECO:0000256" key="4">
    <source>
        <dbReference type="SAM" id="MobiDB-lite"/>
    </source>
</evidence>
<proteinExistence type="predicted"/>
<gene>
    <name evidence="6" type="ORF">OH76DRAFT_1481673</name>
</gene>
<feature type="compositionally biased region" description="Pro residues" evidence="4">
    <location>
        <begin position="379"/>
        <end position="397"/>
    </location>
</feature>
<dbReference type="Proteomes" id="UP000256964">
    <property type="component" value="Unassembled WGS sequence"/>
</dbReference>
<dbReference type="PANTHER" id="PTHR24348">
    <property type="entry name" value="SERINE/THREONINE-PROTEIN KINASE UNC-51-RELATED"/>
    <property type="match status" value="1"/>
</dbReference>
<evidence type="ECO:0000259" key="5">
    <source>
        <dbReference type="PROSITE" id="PS50011"/>
    </source>
</evidence>
<sequence length="514" mass="56821">MFFAGFMFRHYHAESSSESHTPPELRRDYDLQLSLGRGAYATVVKALHVHEKRWYAVKLISRHSMDSVRGRLGGDRDEVTMEHLRKEIDVLSRLRHRYIVQFKEAVYGDRSVGIVMEFVPGGDLGAYMDEHGLLQETQVKRFTYQICKALAYLHREGIVHRDLKPENVLLTNDEPRSVKVADFGLAKAVHSMTCLRTRCGTPLYMTPEVSDQTVEGYTKAVDSWSLGVMVCVMLWGRSPFLESSKKVNWYFSQKFGTSALGEGFLRCLLTLDPQERMSPDAARRHPWLSTKRRRMARPALVPDERASIGQRYGSSVTSSQAAAAIGTWNFPHGLADVVPDMRERGVLLQKAPNHDNGAARPLGPSDRRSCFSSAQSPLPQAPSTPPDEPWLWPPKPVDGPATISSQPPTAAGPSGYAVQEANPIFYGYTTPFYDGYIPQPGLMTSSGLRTWELSSAPAAHACEAAGSSVEPSSPALGSKRLIGDETNFATSTTAKRARASRAQDAWYPDSSSAG</sequence>
<feature type="domain" description="Protein kinase" evidence="5">
    <location>
        <begin position="29"/>
        <end position="288"/>
    </location>
</feature>
<dbReference type="PROSITE" id="PS00108">
    <property type="entry name" value="PROTEIN_KINASE_ST"/>
    <property type="match status" value="1"/>
</dbReference>
<dbReference type="InterPro" id="IPR045269">
    <property type="entry name" value="Atg1-like"/>
</dbReference>
<dbReference type="GO" id="GO:0005737">
    <property type="term" value="C:cytoplasm"/>
    <property type="evidence" value="ECO:0007669"/>
    <property type="project" value="TreeGrafter"/>
</dbReference>
<evidence type="ECO:0000256" key="2">
    <source>
        <dbReference type="ARBA" id="ARBA00022840"/>
    </source>
</evidence>
<evidence type="ECO:0000256" key="1">
    <source>
        <dbReference type="ARBA" id="ARBA00022741"/>
    </source>
</evidence>
<keyword evidence="2 3" id="KW-0067">ATP-binding</keyword>
<evidence type="ECO:0000313" key="7">
    <source>
        <dbReference type="Proteomes" id="UP000256964"/>
    </source>
</evidence>
<dbReference type="GO" id="GO:0010506">
    <property type="term" value="P:regulation of autophagy"/>
    <property type="evidence" value="ECO:0007669"/>
    <property type="project" value="InterPro"/>
</dbReference>
<dbReference type="InterPro" id="IPR008271">
    <property type="entry name" value="Ser/Thr_kinase_AS"/>
</dbReference>
<dbReference type="GO" id="GO:0005524">
    <property type="term" value="F:ATP binding"/>
    <property type="evidence" value="ECO:0007669"/>
    <property type="project" value="UniProtKB-UniRule"/>
</dbReference>
<dbReference type="AlphaFoldDB" id="A0A371DFW3"/>
<dbReference type="Gene3D" id="1.10.510.10">
    <property type="entry name" value="Transferase(Phosphotransferase) domain 1"/>
    <property type="match status" value="1"/>
</dbReference>
<dbReference type="OrthoDB" id="407410at2759"/>
<dbReference type="InterPro" id="IPR017441">
    <property type="entry name" value="Protein_kinase_ATP_BS"/>
</dbReference>
<dbReference type="PANTHER" id="PTHR24348:SF68">
    <property type="entry name" value="SERINE_THREONINE-PROTEIN KINASE ATG1C"/>
    <property type="match status" value="1"/>
</dbReference>
<evidence type="ECO:0000313" key="6">
    <source>
        <dbReference type="EMBL" id="RDX51403.1"/>
    </source>
</evidence>
<feature type="region of interest" description="Disordered" evidence="4">
    <location>
        <begin position="465"/>
        <end position="514"/>
    </location>
</feature>
<dbReference type="PROSITE" id="PS00107">
    <property type="entry name" value="PROTEIN_KINASE_ATP"/>
    <property type="match status" value="1"/>
</dbReference>
<keyword evidence="1 3" id="KW-0547">Nucleotide-binding</keyword>
<dbReference type="GO" id="GO:0004674">
    <property type="term" value="F:protein serine/threonine kinase activity"/>
    <property type="evidence" value="ECO:0007669"/>
    <property type="project" value="InterPro"/>
</dbReference>
<feature type="binding site" evidence="3">
    <location>
        <position position="58"/>
    </location>
    <ligand>
        <name>ATP</name>
        <dbReference type="ChEBI" id="CHEBI:30616"/>
    </ligand>
</feature>
<dbReference type="PROSITE" id="PS50011">
    <property type="entry name" value="PROTEIN_KINASE_DOM"/>
    <property type="match status" value="1"/>
</dbReference>